<evidence type="ECO:0000256" key="1">
    <source>
        <dbReference type="SAM" id="SignalP"/>
    </source>
</evidence>
<protein>
    <submittedName>
        <fullName evidence="2">Tat pathway signal protein</fullName>
    </submittedName>
</protein>
<organism evidence="2 3">
    <name type="scientific">Streptomyces ipomoeae</name>
    <dbReference type="NCBI Taxonomy" id="103232"/>
    <lineage>
        <taxon>Bacteria</taxon>
        <taxon>Bacillati</taxon>
        <taxon>Actinomycetota</taxon>
        <taxon>Actinomycetes</taxon>
        <taxon>Kitasatosporales</taxon>
        <taxon>Streptomycetaceae</taxon>
        <taxon>Streptomyces</taxon>
    </lineage>
</organism>
<dbReference type="RefSeq" id="WP_009338596.1">
    <property type="nucleotide sequence ID" value="NZ_JARAVA010000364.1"/>
</dbReference>
<evidence type="ECO:0000313" key="3">
    <source>
        <dbReference type="Proteomes" id="UP000318720"/>
    </source>
</evidence>
<sequence>MSRRKRLRGAAAVISAAVLAMMGLSASPASAKISDGWVRGYDTFKGDWGDEGDLSRTSPFANSNATCLWQRILWAEGASAVGYDNKLFEKGHIDGAYGYRTHYTTRSLQSRWGLGNDGIAGNDTWGRADDNLVKISGSTADGEMLYLRYDGKEHSFSVQRNTEGKYLFPDGAGNWRQAGYEYLTCS</sequence>
<dbReference type="Gene3D" id="1.10.101.10">
    <property type="entry name" value="PGBD-like superfamily/PGBD"/>
    <property type="match status" value="1"/>
</dbReference>
<dbReference type="AlphaFoldDB" id="A0AAE8W7H5"/>
<proteinExistence type="predicted"/>
<accession>A0AAE8W7H5</accession>
<dbReference type="SUPFAM" id="SSF47090">
    <property type="entry name" value="PGBD-like"/>
    <property type="match status" value="1"/>
</dbReference>
<dbReference type="Proteomes" id="UP000318720">
    <property type="component" value="Unassembled WGS sequence"/>
</dbReference>
<dbReference type="EMBL" id="SPAZ01000006">
    <property type="protein sequence ID" value="TQE40143.1"/>
    <property type="molecule type" value="Genomic_DNA"/>
</dbReference>
<reference evidence="2 3" key="1">
    <citation type="submission" date="2019-03" db="EMBL/GenBank/DDBJ databases">
        <title>Comparative genomic analyses of the sweetpotato soil rot pathogen, Streptomyces ipomoeae.</title>
        <authorList>
            <person name="Ruschel Soares N."/>
            <person name="Badger J.H."/>
            <person name="Huguet-Tapia J.C."/>
            <person name="Clark C.A."/>
            <person name="Pettis G.S."/>
        </authorList>
    </citation>
    <scope>NUCLEOTIDE SEQUENCE [LARGE SCALE GENOMIC DNA]</scope>
    <source>
        <strain evidence="2 3">88-35</strain>
    </source>
</reference>
<feature type="chain" id="PRO_5042143386" evidence="1">
    <location>
        <begin position="32"/>
        <end position="186"/>
    </location>
</feature>
<evidence type="ECO:0000313" key="2">
    <source>
        <dbReference type="EMBL" id="TQE40143.1"/>
    </source>
</evidence>
<dbReference type="InterPro" id="IPR036366">
    <property type="entry name" value="PGBDSf"/>
</dbReference>
<feature type="signal peptide" evidence="1">
    <location>
        <begin position="1"/>
        <end position="31"/>
    </location>
</feature>
<name>A0AAE8W7H5_9ACTN</name>
<keyword evidence="1" id="KW-0732">Signal</keyword>
<comment type="caution">
    <text evidence="2">The sequence shown here is derived from an EMBL/GenBank/DDBJ whole genome shotgun (WGS) entry which is preliminary data.</text>
</comment>
<dbReference type="InterPro" id="IPR036365">
    <property type="entry name" value="PGBD-like_sf"/>
</dbReference>
<gene>
    <name evidence="2" type="ORF">Sipo8835_00530</name>
</gene>